<accession>A0A4C1SR63</accession>
<organism evidence="1 2">
    <name type="scientific">Eumeta variegata</name>
    <name type="common">Bagworm moth</name>
    <name type="synonym">Eumeta japonica</name>
    <dbReference type="NCBI Taxonomy" id="151549"/>
    <lineage>
        <taxon>Eukaryota</taxon>
        <taxon>Metazoa</taxon>
        <taxon>Ecdysozoa</taxon>
        <taxon>Arthropoda</taxon>
        <taxon>Hexapoda</taxon>
        <taxon>Insecta</taxon>
        <taxon>Pterygota</taxon>
        <taxon>Neoptera</taxon>
        <taxon>Endopterygota</taxon>
        <taxon>Lepidoptera</taxon>
        <taxon>Glossata</taxon>
        <taxon>Ditrysia</taxon>
        <taxon>Tineoidea</taxon>
        <taxon>Psychidae</taxon>
        <taxon>Oiketicinae</taxon>
        <taxon>Eumeta</taxon>
    </lineage>
</organism>
<protein>
    <submittedName>
        <fullName evidence="1">Uncharacterized protein</fullName>
    </submittedName>
</protein>
<sequence length="207" mass="22805">MAKNYNINGNITLIESVTVIAREVPIGENPKEIRDEEVQLPAQVEQTKETIVTSVDCTKLIDEVLSATEKSLEHDVKTGELMAVKPSSSVYAGLPIDDSSNAWMEPMVFSDDEEDVEISTTNDDKPFSSPLVPFDSDKAFVDKNNKTEVGIEDTVQETSEKEYVEQNIQDTPKETAAELKEIICVDLPIDNDSNAPVIVIGKTGCIR</sequence>
<name>A0A4C1SR63_EUMVA</name>
<dbReference type="AlphaFoldDB" id="A0A4C1SR63"/>
<reference evidence="1 2" key="1">
    <citation type="journal article" date="2019" name="Commun. Biol.">
        <title>The bagworm genome reveals a unique fibroin gene that provides high tensile strength.</title>
        <authorList>
            <person name="Kono N."/>
            <person name="Nakamura H."/>
            <person name="Ohtoshi R."/>
            <person name="Tomita M."/>
            <person name="Numata K."/>
            <person name="Arakawa K."/>
        </authorList>
    </citation>
    <scope>NUCLEOTIDE SEQUENCE [LARGE SCALE GENOMIC DNA]</scope>
</reference>
<dbReference type="EMBL" id="BGZK01007581">
    <property type="protein sequence ID" value="GBP04622.1"/>
    <property type="molecule type" value="Genomic_DNA"/>
</dbReference>
<evidence type="ECO:0000313" key="1">
    <source>
        <dbReference type="EMBL" id="GBP04622.1"/>
    </source>
</evidence>
<comment type="caution">
    <text evidence="1">The sequence shown here is derived from an EMBL/GenBank/DDBJ whole genome shotgun (WGS) entry which is preliminary data.</text>
</comment>
<dbReference type="OrthoDB" id="8069829at2759"/>
<proteinExistence type="predicted"/>
<gene>
    <name evidence="1" type="ORF">EVAR_72191_1</name>
</gene>
<evidence type="ECO:0000313" key="2">
    <source>
        <dbReference type="Proteomes" id="UP000299102"/>
    </source>
</evidence>
<keyword evidence="2" id="KW-1185">Reference proteome</keyword>
<dbReference type="Proteomes" id="UP000299102">
    <property type="component" value="Unassembled WGS sequence"/>
</dbReference>